<dbReference type="GO" id="GO:0009279">
    <property type="term" value="C:cell outer membrane"/>
    <property type="evidence" value="ECO:0007669"/>
    <property type="project" value="UniProtKB-SubCell"/>
</dbReference>
<evidence type="ECO:0000256" key="2">
    <source>
        <dbReference type="ARBA" id="ARBA00023136"/>
    </source>
</evidence>
<keyword evidence="4" id="KW-0732">Signal</keyword>
<dbReference type="InterPro" id="IPR036942">
    <property type="entry name" value="Beta-barrel_TonB_sf"/>
</dbReference>
<dbReference type="Proteomes" id="UP000777265">
    <property type="component" value="Unassembled WGS sequence"/>
</dbReference>
<proteinExistence type="predicted"/>
<feature type="signal peptide" evidence="4">
    <location>
        <begin position="1"/>
        <end position="23"/>
    </location>
</feature>
<feature type="domain" description="TonB-dependent receptor-like beta-barrel" evidence="5">
    <location>
        <begin position="259"/>
        <end position="717"/>
    </location>
</feature>
<reference evidence="6" key="2">
    <citation type="submission" date="2020-01" db="EMBL/GenBank/DDBJ databases">
        <authorList>
            <person name="Campanaro S."/>
        </authorList>
    </citation>
    <scope>NUCLEOTIDE SEQUENCE</scope>
    <source>
        <strain evidence="6">AS06rmzACSIP_7</strain>
    </source>
</reference>
<protein>
    <submittedName>
        <fullName evidence="6">TonB-dependent receptor</fullName>
    </submittedName>
</protein>
<comment type="caution">
    <text evidence="6">The sequence shown here is derived from an EMBL/GenBank/DDBJ whole genome shotgun (WGS) entry which is preliminary data.</text>
</comment>
<keyword evidence="3" id="KW-0998">Cell outer membrane</keyword>
<dbReference type="InterPro" id="IPR000531">
    <property type="entry name" value="Beta-barrel_TonB"/>
</dbReference>
<dbReference type="AlphaFoldDB" id="A0A971M2L7"/>
<dbReference type="Gene3D" id="2.40.170.20">
    <property type="entry name" value="TonB-dependent receptor, beta-barrel domain"/>
    <property type="match status" value="1"/>
</dbReference>
<evidence type="ECO:0000259" key="5">
    <source>
        <dbReference type="Pfam" id="PF00593"/>
    </source>
</evidence>
<sequence>MIKVLIIYSVAAMACLFPFVSFSQETGKEQNIKLEEIVVKEKAPKDFVEIDTKSSTTREVIPKEMINILLNEAQTGSYKALEMLPSANVQTGDAYGLALGKTLRLRGAFQGDEFLRNIEGLPVSSHGGGGDFIDFENIQNITIFRGAIPTARGFGVRNMTGGMDLSILWPQDKFGGTIKQSLGTSDFTRTFARIDSGLLPSGTKFFASYSTTSADKWRGEGGQPKSRDNFEMAVSQKLGDNAKLEIFGVYHELEQNDFRALTYRQAQHLSVYHRYDYNKKLTGVASQDQYYYDFTRQVYRDTMFLGNIEINLPYNSKLTLKPYYWKDKGYRLIGGNNGYRYLTTQPQQYGFTGQYDFSIKPVDFSIGYWHQTIVDCLPPPLGQKQYRLNYTADGSVYATFSGWSSLQKVGNKTYDAPYITAQTTIGKTTLMGSLKYTYVRDPSRRSYSTKGLPDVSYEDAFDYNPPVDSETTTRSRLWRFWEPGFSVNHEFKKNMNAYFAYGTGYQFNNWSGLSSSYTNNKAAFKAAGISFGSLWDKLDIERFDNFDLGFRYKGKIFGVAPTIYYSIDKNKTVSVYDPVVGASYQQSDADATSYGAELEITAQPPIPVRGDLMLYFSGSYNKYTFDNNIRNARNNVVQSKGKQIADTPRYMAKLGATYSIQRFSVTPMVRYIGTRYGDVENKEKVDDYAVADLHISYRLGRTWGMEDIKFSVSALNLLNKRYIGNINTSDFTLSNSTSYYPGAPFTVMSGVSVKF</sequence>
<accession>A0A971M2L7</accession>
<dbReference type="Pfam" id="PF00593">
    <property type="entry name" value="TonB_dep_Rec_b-barrel"/>
    <property type="match status" value="1"/>
</dbReference>
<evidence type="ECO:0000256" key="1">
    <source>
        <dbReference type="ARBA" id="ARBA00004442"/>
    </source>
</evidence>
<feature type="chain" id="PRO_5037148992" evidence="4">
    <location>
        <begin position="24"/>
        <end position="755"/>
    </location>
</feature>
<evidence type="ECO:0000313" key="6">
    <source>
        <dbReference type="EMBL" id="NLW34416.1"/>
    </source>
</evidence>
<evidence type="ECO:0000313" key="7">
    <source>
        <dbReference type="Proteomes" id="UP000777265"/>
    </source>
</evidence>
<name>A0A971M2L7_9BACT</name>
<dbReference type="PROSITE" id="PS51257">
    <property type="entry name" value="PROKAR_LIPOPROTEIN"/>
    <property type="match status" value="1"/>
</dbReference>
<evidence type="ECO:0000256" key="4">
    <source>
        <dbReference type="SAM" id="SignalP"/>
    </source>
</evidence>
<keyword evidence="2" id="KW-0472">Membrane</keyword>
<comment type="subcellular location">
    <subcellularLocation>
        <location evidence="1">Cell outer membrane</location>
    </subcellularLocation>
</comment>
<dbReference type="EMBL" id="JAAYEE010000048">
    <property type="protein sequence ID" value="NLW34416.1"/>
    <property type="molecule type" value="Genomic_DNA"/>
</dbReference>
<organism evidence="6 7">
    <name type="scientific">Syntrophorhabdus aromaticivorans</name>
    <dbReference type="NCBI Taxonomy" id="328301"/>
    <lineage>
        <taxon>Bacteria</taxon>
        <taxon>Pseudomonadati</taxon>
        <taxon>Thermodesulfobacteriota</taxon>
        <taxon>Syntrophorhabdia</taxon>
        <taxon>Syntrophorhabdales</taxon>
        <taxon>Syntrophorhabdaceae</taxon>
        <taxon>Syntrophorhabdus</taxon>
    </lineage>
</organism>
<dbReference type="SUPFAM" id="SSF56935">
    <property type="entry name" value="Porins"/>
    <property type="match status" value="1"/>
</dbReference>
<evidence type="ECO:0000256" key="3">
    <source>
        <dbReference type="ARBA" id="ARBA00023237"/>
    </source>
</evidence>
<keyword evidence="6" id="KW-0675">Receptor</keyword>
<reference evidence="6" key="1">
    <citation type="journal article" date="2020" name="Biotechnol. Biofuels">
        <title>New insights from the biogas microbiome by comprehensive genome-resolved metagenomics of nearly 1600 species originating from multiple anaerobic digesters.</title>
        <authorList>
            <person name="Campanaro S."/>
            <person name="Treu L."/>
            <person name="Rodriguez-R L.M."/>
            <person name="Kovalovszki A."/>
            <person name="Ziels R.M."/>
            <person name="Maus I."/>
            <person name="Zhu X."/>
            <person name="Kougias P.G."/>
            <person name="Basile A."/>
            <person name="Luo G."/>
            <person name="Schluter A."/>
            <person name="Konstantinidis K.T."/>
            <person name="Angelidaki I."/>
        </authorList>
    </citation>
    <scope>NUCLEOTIDE SEQUENCE</scope>
    <source>
        <strain evidence="6">AS06rmzACSIP_7</strain>
    </source>
</reference>
<gene>
    <name evidence="6" type="ORF">GXY80_02885</name>
</gene>